<proteinExistence type="predicted"/>
<dbReference type="Proteomes" id="UP000013232">
    <property type="component" value="Unassembled WGS sequence"/>
</dbReference>
<name>N6YA99_THAL4</name>
<dbReference type="eggNOG" id="ENOG5031AME">
    <property type="taxonomic scope" value="Bacteria"/>
</dbReference>
<keyword evidence="2" id="KW-1185">Reference proteome</keyword>
<sequence length="145" mass="16075">MRRIQRDVCHEDFIKRLTSSDGAIFKEMWRVLLFAAALGIRDGKRRPLEKVDSGKAMPENYFSTPGWRGFLYLIEVADSGDSACLHGTEEAQDGLITTFEEYANYGLHVLSERLGASASPLDELISLLLEASKSGTPAPIIDDLI</sequence>
<dbReference type="NCBIfam" id="TIGR04062">
    <property type="entry name" value="dnd_assoc_4"/>
    <property type="match status" value="1"/>
</dbReference>
<evidence type="ECO:0000313" key="1">
    <source>
        <dbReference type="EMBL" id="ENO88420.1"/>
    </source>
</evidence>
<accession>N6YA99</accession>
<reference evidence="1 2" key="1">
    <citation type="submission" date="2012-09" db="EMBL/GenBank/DDBJ databases">
        <title>Draft Genome Sequences of 6 Strains from Genus Thauera.</title>
        <authorList>
            <person name="Liu B."/>
            <person name="Shapleigh J.P."/>
            <person name="Frostegard A.H."/>
        </authorList>
    </citation>
    <scope>NUCLEOTIDE SEQUENCE [LARGE SCALE GENOMIC DNA]</scope>
    <source>
        <strain evidence="2">47Lol / DSM 12138</strain>
    </source>
</reference>
<dbReference type="EMBL" id="AMXE01000026">
    <property type="protein sequence ID" value="ENO88420.1"/>
    <property type="molecule type" value="Genomic_DNA"/>
</dbReference>
<dbReference type="STRING" id="1123367.GCA_000621305_02528"/>
<evidence type="ECO:0000313" key="2">
    <source>
        <dbReference type="Proteomes" id="UP000013232"/>
    </source>
</evidence>
<dbReference type="RefSeq" id="WP_004337210.1">
    <property type="nucleotide sequence ID" value="NZ_AMXE01000026.1"/>
</dbReference>
<organism evidence="1 2">
    <name type="scientific">Thauera linaloolentis (strain DSM 12138 / JCM 21573 / CCUG 41526 / CIP 105981 / IAM 15112 / NBRC 102519 / 47Lol)</name>
    <dbReference type="NCBI Taxonomy" id="1123367"/>
    <lineage>
        <taxon>Bacteria</taxon>
        <taxon>Pseudomonadati</taxon>
        <taxon>Pseudomonadota</taxon>
        <taxon>Betaproteobacteria</taxon>
        <taxon>Rhodocyclales</taxon>
        <taxon>Zoogloeaceae</taxon>
        <taxon>Thauera</taxon>
    </lineage>
</organism>
<comment type="caution">
    <text evidence="1">The sequence shown here is derived from an EMBL/GenBank/DDBJ whole genome shotgun (WGS) entry which is preliminary data.</text>
</comment>
<dbReference type="AlphaFoldDB" id="N6YA99"/>
<dbReference type="OrthoDB" id="3687123at2"/>
<gene>
    <name evidence="1" type="ORF">C666_08945</name>
</gene>
<protein>
    <submittedName>
        <fullName evidence="1">Dnd system-associated protein 4</fullName>
    </submittedName>
</protein>
<dbReference type="InterPro" id="IPR023983">
    <property type="entry name" value="DNA_S_mod_dnd_assoc_4"/>
</dbReference>